<organism evidence="2 3">
    <name type="scientific">Halovulum dunhuangense</name>
    <dbReference type="NCBI Taxonomy" id="1505036"/>
    <lineage>
        <taxon>Bacteria</taxon>
        <taxon>Pseudomonadati</taxon>
        <taxon>Pseudomonadota</taxon>
        <taxon>Alphaproteobacteria</taxon>
        <taxon>Rhodobacterales</taxon>
        <taxon>Paracoccaceae</taxon>
        <taxon>Halovulum</taxon>
    </lineage>
</organism>
<dbReference type="AlphaFoldDB" id="A0A849L0R2"/>
<comment type="caution">
    <text evidence="2">The sequence shown here is derived from an EMBL/GenBank/DDBJ whole genome shotgun (WGS) entry which is preliminary data.</text>
</comment>
<sequence length="175" mass="19180">MEPQPEPEFDALVELARSALGCEMAALSFIDDEGQRQVFKAQAGLPAQLSDERQTSLALSYCVHARDADSILEITDARRSNQFEMHPALTELGFVAYLGCPVHGPARDPVGVICVISRTPRIWSARDRENIARLARLTSTQILLRAAMSTVKILAKAREGVTTGQKRTAPLQHEG</sequence>
<proteinExistence type="predicted"/>
<gene>
    <name evidence="2" type="ORF">HMH01_05205</name>
</gene>
<dbReference type="SUPFAM" id="SSF55781">
    <property type="entry name" value="GAF domain-like"/>
    <property type="match status" value="1"/>
</dbReference>
<dbReference type="Gene3D" id="3.30.450.40">
    <property type="match status" value="1"/>
</dbReference>
<name>A0A849L0R2_9RHOB</name>
<evidence type="ECO:0000313" key="3">
    <source>
        <dbReference type="Proteomes" id="UP000572377"/>
    </source>
</evidence>
<accession>A0A849L0R2</accession>
<dbReference type="Pfam" id="PF01590">
    <property type="entry name" value="GAF"/>
    <property type="match status" value="1"/>
</dbReference>
<dbReference type="InterPro" id="IPR029016">
    <property type="entry name" value="GAF-like_dom_sf"/>
</dbReference>
<feature type="domain" description="GAF" evidence="1">
    <location>
        <begin position="4"/>
        <end position="152"/>
    </location>
</feature>
<dbReference type="SMART" id="SM00065">
    <property type="entry name" value="GAF"/>
    <property type="match status" value="1"/>
</dbReference>
<dbReference type="EMBL" id="JABFBC010000001">
    <property type="protein sequence ID" value="NNU79835.1"/>
    <property type="molecule type" value="Genomic_DNA"/>
</dbReference>
<evidence type="ECO:0000313" key="2">
    <source>
        <dbReference type="EMBL" id="NNU79835.1"/>
    </source>
</evidence>
<dbReference type="InterPro" id="IPR003018">
    <property type="entry name" value="GAF"/>
</dbReference>
<dbReference type="Proteomes" id="UP000572377">
    <property type="component" value="Unassembled WGS sequence"/>
</dbReference>
<dbReference type="PANTHER" id="PTHR43102:SF2">
    <property type="entry name" value="GAF DOMAIN-CONTAINING PROTEIN"/>
    <property type="match status" value="1"/>
</dbReference>
<evidence type="ECO:0000259" key="1">
    <source>
        <dbReference type="SMART" id="SM00065"/>
    </source>
</evidence>
<dbReference type="PANTHER" id="PTHR43102">
    <property type="entry name" value="SLR1143 PROTEIN"/>
    <property type="match status" value="1"/>
</dbReference>
<reference evidence="2 3" key="1">
    <citation type="submission" date="2020-05" db="EMBL/GenBank/DDBJ databases">
        <title>Gimesia benthica sp. nov., a novel planctomycete isolated from a deep-sea water sample of the Northwest Indian Ocean.</title>
        <authorList>
            <person name="Wang J."/>
            <person name="Ruan C."/>
            <person name="Song L."/>
            <person name="Zhu Y."/>
            <person name="Li A."/>
            <person name="Zheng X."/>
            <person name="Wang L."/>
            <person name="Lu Z."/>
            <person name="Huang Y."/>
            <person name="Du W."/>
            <person name="Zhou Y."/>
            <person name="Huang L."/>
            <person name="Dai X."/>
        </authorList>
    </citation>
    <scope>NUCLEOTIDE SEQUENCE [LARGE SCALE GENOMIC DNA]</scope>
    <source>
        <strain evidence="2 3">YYQ-30</strain>
    </source>
</reference>
<dbReference type="RefSeq" id="WP_171323132.1">
    <property type="nucleotide sequence ID" value="NZ_JABFBC010000001.1"/>
</dbReference>
<keyword evidence="3" id="KW-1185">Reference proteome</keyword>
<protein>
    <submittedName>
        <fullName evidence="2">GAF domain-containing protein</fullName>
    </submittedName>
</protein>